<dbReference type="InterPro" id="IPR019458">
    <property type="entry name" value="Est1-like_N"/>
</dbReference>
<feature type="region of interest" description="Disordered" evidence="1">
    <location>
        <begin position="1"/>
        <end position="62"/>
    </location>
</feature>
<feature type="compositionally biased region" description="Polar residues" evidence="1">
    <location>
        <begin position="1106"/>
        <end position="1123"/>
    </location>
</feature>
<dbReference type="EMBL" id="JALLPB020000212">
    <property type="protein sequence ID" value="KAL3812175.1"/>
    <property type="molecule type" value="Genomic_DNA"/>
</dbReference>
<evidence type="ECO:0008006" key="6">
    <source>
        <dbReference type="Google" id="ProtNLM"/>
    </source>
</evidence>
<name>A0ABD3RU50_9STRA</name>
<feature type="region of interest" description="Disordered" evidence="1">
    <location>
        <begin position="171"/>
        <end position="197"/>
    </location>
</feature>
<gene>
    <name evidence="4" type="ORF">ACHAXA_011861</name>
</gene>
<feature type="region of interest" description="Disordered" evidence="1">
    <location>
        <begin position="373"/>
        <end position="394"/>
    </location>
</feature>
<dbReference type="PANTHER" id="PTHR15696">
    <property type="entry name" value="SMG-7 SUPPRESSOR WITH MORPHOLOGICAL EFFECT ON GENITALIA PROTEIN 7"/>
    <property type="match status" value="1"/>
</dbReference>
<feature type="domain" description="DNA/RNA-binding" evidence="2">
    <location>
        <begin position="282"/>
        <end position="642"/>
    </location>
</feature>
<dbReference type="InterPro" id="IPR011990">
    <property type="entry name" value="TPR-like_helical_dom_sf"/>
</dbReference>
<dbReference type="SUPFAM" id="SSF48452">
    <property type="entry name" value="TPR-like"/>
    <property type="match status" value="1"/>
</dbReference>
<evidence type="ECO:0000256" key="1">
    <source>
        <dbReference type="SAM" id="MobiDB-lite"/>
    </source>
</evidence>
<keyword evidence="5" id="KW-1185">Reference proteome</keyword>
<dbReference type="Gene3D" id="1.25.40.10">
    <property type="entry name" value="Tetratricopeptide repeat domain"/>
    <property type="match status" value="1"/>
</dbReference>
<feature type="compositionally biased region" description="Gly residues" evidence="1">
    <location>
        <begin position="181"/>
        <end position="194"/>
    </location>
</feature>
<protein>
    <recommendedName>
        <fullName evidence="6">Telomerase activating protein Est1</fullName>
    </recommendedName>
</protein>
<dbReference type="Pfam" id="PF10374">
    <property type="entry name" value="EST1"/>
    <property type="match status" value="1"/>
</dbReference>
<dbReference type="Pfam" id="PF10373">
    <property type="entry name" value="EST1_DNA_bind"/>
    <property type="match status" value="1"/>
</dbReference>
<dbReference type="AlphaFoldDB" id="A0ABD3RU50"/>
<organism evidence="4 5">
    <name type="scientific">Cyclostephanos tholiformis</name>
    <dbReference type="NCBI Taxonomy" id="382380"/>
    <lineage>
        <taxon>Eukaryota</taxon>
        <taxon>Sar</taxon>
        <taxon>Stramenopiles</taxon>
        <taxon>Ochrophyta</taxon>
        <taxon>Bacillariophyta</taxon>
        <taxon>Coscinodiscophyceae</taxon>
        <taxon>Thalassiosirophycidae</taxon>
        <taxon>Stephanodiscales</taxon>
        <taxon>Stephanodiscaceae</taxon>
        <taxon>Cyclostephanos</taxon>
    </lineage>
</organism>
<feature type="region of interest" description="Disordered" evidence="1">
    <location>
        <begin position="786"/>
        <end position="811"/>
    </location>
</feature>
<feature type="compositionally biased region" description="Basic and acidic residues" evidence="1">
    <location>
        <begin position="373"/>
        <end position="385"/>
    </location>
</feature>
<evidence type="ECO:0000259" key="2">
    <source>
        <dbReference type="Pfam" id="PF10373"/>
    </source>
</evidence>
<comment type="caution">
    <text evidence="4">The sequence shown here is derived from an EMBL/GenBank/DDBJ whole genome shotgun (WGS) entry which is preliminary data.</text>
</comment>
<evidence type="ECO:0000313" key="5">
    <source>
        <dbReference type="Proteomes" id="UP001530377"/>
    </source>
</evidence>
<feature type="compositionally biased region" description="Low complexity" evidence="1">
    <location>
        <begin position="44"/>
        <end position="62"/>
    </location>
</feature>
<reference evidence="4 5" key="1">
    <citation type="submission" date="2024-10" db="EMBL/GenBank/DDBJ databases">
        <title>Updated reference genomes for cyclostephanoid diatoms.</title>
        <authorList>
            <person name="Roberts W.R."/>
            <person name="Alverson A.J."/>
        </authorList>
    </citation>
    <scope>NUCLEOTIDE SEQUENCE [LARGE SCALE GENOMIC DNA]</scope>
    <source>
        <strain evidence="4 5">AJA228-03</strain>
    </source>
</reference>
<feature type="domain" description="Telomerase activating protein Est1-like N-terminal" evidence="3">
    <location>
        <begin position="150"/>
        <end position="278"/>
    </location>
</feature>
<evidence type="ECO:0000313" key="4">
    <source>
        <dbReference type="EMBL" id="KAL3812175.1"/>
    </source>
</evidence>
<dbReference type="PANTHER" id="PTHR15696:SF0">
    <property type="entry name" value="TELOMERASE-BINDING PROTEIN EST1A"/>
    <property type="match status" value="1"/>
</dbReference>
<evidence type="ECO:0000259" key="3">
    <source>
        <dbReference type="Pfam" id="PF10374"/>
    </source>
</evidence>
<accession>A0ABD3RU50</accession>
<dbReference type="InterPro" id="IPR045153">
    <property type="entry name" value="Est1/Ebs1-like"/>
</dbReference>
<proteinExistence type="predicted"/>
<sequence>MGRSNKQRRGGGGGGDNNSNVNDPHPPPSQDTNACSGEGGGSGPSQLSSSSLSQESSSSESVLSKLARAFDIEKTFEAMRAEGGNNGSGVGVGRKSTTSDPAAEGVVAPPRSSSLDEKNLQSLRLQLCSILSDVMLVDPIVAEKHDAPGRLWKGCFYGRINELRSRISKEKIRAKRRHHGQSGGGGGGGGGDPIAGGASDLPGGKIVADLEGQLSKFLDEAIQLYKYIIERYVVELTPPSSQSQSVDEEGERDRARVIVSSLHRMHIHLGDLHRYSSSHGLAEACYLRASRLSPGSGNAYNQLAVVAQTQIQTMGMSCPAGKSDDMVVVALYYYARSLMSTEEPFDTSRSNLTRLYEANRRWLGEHSRVDDDDRDFDNRHAHSAVDDGTTMSRREQKEQREWMQRERAVANRRWLARFVDLQWDFARGIIFSSFTLSGDADVDDDGRVDMEGLVGRASSLFEAFAHHLRHVSFSESLLCKLISILAYSTLSAGNGSRLTKAATLSDGGGGLTKDKRPRRDYIAVAPDQALAFSFCLRFCALLAEDVDSIIAKRGTTMTAVAAGSSTTSSSLGRKVGSIRALSPLLLGLCFVTSIYDGCEWFHAASFFLDGVGAKTRDGSDNNSAIREFCKESHAMFWTSFAKLASRLDALMKNNIGISAGRRGGETDLAAISGFEDYRGFVPFSSFLDNGRDDAADILPARNGKRAVTYVTADEAIRALAVTKNPHGDGKGRAGDALTRAKIDVILSIADWRTASNVSEYKNGRCFMKRNAETNGREFVHGGLASEEQISHPQSHSPGRMYPTMKSPPPSSPDFTNMNVEVDASITRTENATSTTMAAAPLKNPYSDIKVALLTPAALLAGSEHHPHANNLQNDELKMMPTAPIGSIVSREVNAKISPISSTIPTKSVDSLIDIFNMTSQSAPLKMSIPPPPGLSPPPGFSVHPQRVYPQAPFPSGNGISLAEFPAPLPSEQTAGKNFPQAGLSHPSSNIFGTMNPFAQQAPPPLFFNNDYFAVSNTSKTNHHIGVPFQQPATNGELDPTVGFLLGSNRMQHFPDDLASSDTFDLLLPSAVSEAEDQSESILNFLFNSNDTSRSRQPLYAAGQRHPLQSQRNGPPQTMNPFAT</sequence>
<dbReference type="Proteomes" id="UP001530377">
    <property type="component" value="Unassembled WGS sequence"/>
</dbReference>
<feature type="region of interest" description="Disordered" evidence="1">
    <location>
        <begin position="1103"/>
        <end position="1123"/>
    </location>
</feature>
<feature type="region of interest" description="Disordered" evidence="1">
    <location>
        <begin position="81"/>
        <end position="114"/>
    </location>
</feature>
<dbReference type="InterPro" id="IPR018834">
    <property type="entry name" value="DNA/RNA-bd_Est1-type"/>
</dbReference>